<proteinExistence type="predicted"/>
<dbReference type="GeneID" id="8107175"/>
<sequence length="224" mass="24801">MIDLSGFLRTKHWATKVAGIPASRILIFGQSMGTAVSVAMSGQLALRSPSMIFAGIVLVAPFADCAMLVSTYRVAGIIPMLSPLKKFPMLFIYLQRFIRDKWSSKGRIAQYIRANEVNSEKYRLTIVHAQDDYDIPWHHTEVVFWCAVNASIPGGISYEELKEKKLDSGVNLGAAGSVMEWRTDNGVIREEILQTGLHDVVMGYLVVTIAVMRLFEVAGPSFAC</sequence>
<dbReference type="RefSeq" id="XP_002488520.1">
    <property type="nucleotide sequence ID" value="XM_002488475.1"/>
</dbReference>
<dbReference type="PhylomeDB" id="B8MV48"/>
<protein>
    <recommendedName>
        <fullName evidence="3">AB hydrolase-1 domain-containing protein</fullName>
    </recommendedName>
</protein>
<dbReference type="VEuPathDB" id="FungiDB:TSTA_109430"/>
<dbReference type="Gene3D" id="3.40.50.1820">
    <property type="entry name" value="alpha/beta hydrolase"/>
    <property type="match status" value="1"/>
</dbReference>
<dbReference type="SUPFAM" id="SSF53474">
    <property type="entry name" value="alpha/beta-Hydrolases"/>
    <property type="match status" value="1"/>
</dbReference>
<dbReference type="OMA" id="IPCHESD"/>
<dbReference type="STRING" id="441959.B8MV48"/>
<keyword evidence="2" id="KW-1185">Reference proteome</keyword>
<evidence type="ECO:0008006" key="3">
    <source>
        <dbReference type="Google" id="ProtNLM"/>
    </source>
</evidence>
<evidence type="ECO:0000313" key="1">
    <source>
        <dbReference type="EMBL" id="EED11764.1"/>
    </source>
</evidence>
<dbReference type="AlphaFoldDB" id="B8MV48"/>
<dbReference type="OrthoDB" id="446723at2759"/>
<gene>
    <name evidence="1" type="ORF">TSTA_109430</name>
</gene>
<organism evidence="1 2">
    <name type="scientific">Talaromyces stipitatus (strain ATCC 10500 / CBS 375.48 / QM 6759 / NRRL 1006)</name>
    <name type="common">Penicillium stipitatum</name>
    <dbReference type="NCBI Taxonomy" id="441959"/>
    <lineage>
        <taxon>Eukaryota</taxon>
        <taxon>Fungi</taxon>
        <taxon>Dikarya</taxon>
        <taxon>Ascomycota</taxon>
        <taxon>Pezizomycotina</taxon>
        <taxon>Eurotiomycetes</taxon>
        <taxon>Eurotiomycetidae</taxon>
        <taxon>Eurotiales</taxon>
        <taxon>Trichocomaceae</taxon>
        <taxon>Talaromyces</taxon>
        <taxon>Talaromyces sect. Talaromyces</taxon>
    </lineage>
</organism>
<dbReference type="InParanoid" id="B8MV48"/>
<dbReference type="EMBL" id="EQ962661">
    <property type="protein sequence ID" value="EED11764.1"/>
    <property type="molecule type" value="Genomic_DNA"/>
</dbReference>
<accession>B8MV48</accession>
<reference evidence="2" key="1">
    <citation type="journal article" date="2015" name="Genome Announc.">
        <title>Genome sequence of the AIDS-associated pathogen Penicillium marneffei (ATCC18224) and its near taxonomic relative Talaromyces stipitatus (ATCC10500).</title>
        <authorList>
            <person name="Nierman W.C."/>
            <person name="Fedorova-Abrams N.D."/>
            <person name="Andrianopoulos A."/>
        </authorList>
    </citation>
    <scope>NUCLEOTIDE SEQUENCE [LARGE SCALE GENOMIC DNA]</scope>
    <source>
        <strain evidence="2">ATCC 10500 / CBS 375.48 / QM 6759 / NRRL 1006</strain>
    </source>
</reference>
<dbReference type="HOGENOM" id="CLU_029375_3_1_1"/>
<name>B8MV48_TALSN</name>
<dbReference type="Proteomes" id="UP000001745">
    <property type="component" value="Unassembled WGS sequence"/>
</dbReference>
<dbReference type="InterPro" id="IPR029058">
    <property type="entry name" value="AB_hydrolase_fold"/>
</dbReference>
<dbReference type="eggNOG" id="KOG1552">
    <property type="taxonomic scope" value="Eukaryota"/>
</dbReference>
<evidence type="ECO:0000313" key="2">
    <source>
        <dbReference type="Proteomes" id="UP000001745"/>
    </source>
</evidence>